<dbReference type="Proteomes" id="UP001264980">
    <property type="component" value="Unassembled WGS sequence"/>
</dbReference>
<dbReference type="EMBL" id="JAVDTI010000006">
    <property type="protein sequence ID" value="MDR6808400.1"/>
    <property type="molecule type" value="Genomic_DNA"/>
</dbReference>
<gene>
    <name evidence="1" type="ORF">J2W84_005462</name>
</gene>
<protein>
    <submittedName>
        <fullName evidence="1">Uncharacterized protein</fullName>
    </submittedName>
</protein>
<reference evidence="1 2" key="1">
    <citation type="submission" date="2023-07" db="EMBL/GenBank/DDBJ databases">
        <title>Sorghum-associated microbial communities from plants grown in Nebraska, USA.</title>
        <authorList>
            <person name="Schachtman D."/>
        </authorList>
    </citation>
    <scope>NUCLEOTIDE SEQUENCE [LARGE SCALE GENOMIC DNA]</scope>
    <source>
        <strain evidence="1 2">BE57</strain>
    </source>
</reference>
<sequence>MIWFVMNTINILKRRGAKSGIEQPESVIQQTTRESVAVQKYKTSTLPLFAI</sequence>
<comment type="caution">
    <text evidence="1">The sequence shown here is derived from an EMBL/GenBank/DDBJ whole genome shotgun (WGS) entry which is preliminary data.</text>
</comment>
<proteinExistence type="predicted"/>
<evidence type="ECO:0000313" key="2">
    <source>
        <dbReference type="Proteomes" id="UP001264980"/>
    </source>
</evidence>
<organism evidence="1 2">
    <name type="scientific">Dyadobacter fermentans</name>
    <dbReference type="NCBI Taxonomy" id="94254"/>
    <lineage>
        <taxon>Bacteria</taxon>
        <taxon>Pseudomonadati</taxon>
        <taxon>Bacteroidota</taxon>
        <taxon>Cytophagia</taxon>
        <taxon>Cytophagales</taxon>
        <taxon>Spirosomataceae</taxon>
        <taxon>Dyadobacter</taxon>
    </lineage>
</organism>
<accession>A0ABU1R611</accession>
<evidence type="ECO:0000313" key="1">
    <source>
        <dbReference type="EMBL" id="MDR6808400.1"/>
    </source>
</evidence>
<keyword evidence="2" id="KW-1185">Reference proteome</keyword>
<name>A0ABU1R611_9BACT</name>